<evidence type="ECO:0008006" key="4">
    <source>
        <dbReference type="Google" id="ProtNLM"/>
    </source>
</evidence>
<sequence>MKHQSSSLVMAVLVTVGLVLLAVYPSTVTGYPRTRYSCRWNTNDDGRTFERIDCISNRDAKSLKGCQKRCTANSECVGIEWIPRRKGWLEGRICCFLKEETADTEPAENLVFCSKLY</sequence>
<reference evidence="2 3" key="1">
    <citation type="journal article" date="2018" name="Cell">
        <title>The Chara Genome: Secondary Complexity and Implications for Plant Terrestrialization.</title>
        <authorList>
            <person name="Nishiyama T."/>
            <person name="Sakayama H."/>
            <person name="Vries J.D."/>
            <person name="Buschmann H."/>
            <person name="Saint-Marcoux D."/>
            <person name="Ullrich K.K."/>
            <person name="Haas F.B."/>
            <person name="Vanderstraeten L."/>
            <person name="Becker D."/>
            <person name="Lang D."/>
            <person name="Vosolsobe S."/>
            <person name="Rombauts S."/>
            <person name="Wilhelmsson P.K.I."/>
            <person name="Janitza P."/>
            <person name="Kern R."/>
            <person name="Heyl A."/>
            <person name="Rumpler F."/>
            <person name="Villalobos L.I.A.C."/>
            <person name="Clay J.M."/>
            <person name="Skokan R."/>
            <person name="Toyoda A."/>
            <person name="Suzuki Y."/>
            <person name="Kagoshima H."/>
            <person name="Schijlen E."/>
            <person name="Tajeshwar N."/>
            <person name="Catarino B."/>
            <person name="Hetherington A.J."/>
            <person name="Saltykova A."/>
            <person name="Bonnot C."/>
            <person name="Breuninger H."/>
            <person name="Symeonidi A."/>
            <person name="Radhakrishnan G.V."/>
            <person name="Van Nieuwerburgh F."/>
            <person name="Deforce D."/>
            <person name="Chang C."/>
            <person name="Karol K.G."/>
            <person name="Hedrich R."/>
            <person name="Ulvskov P."/>
            <person name="Glockner G."/>
            <person name="Delwiche C.F."/>
            <person name="Petrasek J."/>
            <person name="Van de Peer Y."/>
            <person name="Friml J."/>
            <person name="Beilby M."/>
            <person name="Dolan L."/>
            <person name="Kohara Y."/>
            <person name="Sugano S."/>
            <person name="Fujiyama A."/>
            <person name="Delaux P.-M."/>
            <person name="Quint M."/>
            <person name="TheiBen G."/>
            <person name="Hagemann M."/>
            <person name="Harholt J."/>
            <person name="Dunand C."/>
            <person name="Zachgo S."/>
            <person name="Langdale J."/>
            <person name="Maumus F."/>
            <person name="Straeten D.V.D."/>
            <person name="Gould S.B."/>
            <person name="Rensing S.A."/>
        </authorList>
    </citation>
    <scope>NUCLEOTIDE SEQUENCE [LARGE SCALE GENOMIC DNA]</scope>
    <source>
        <strain evidence="2 3">S276</strain>
    </source>
</reference>
<keyword evidence="1" id="KW-0732">Signal</keyword>
<dbReference type="Gene3D" id="3.50.4.10">
    <property type="entry name" value="Hepatocyte Growth Factor"/>
    <property type="match status" value="1"/>
</dbReference>
<feature type="chain" id="PRO_5017322258" description="Apple domain-containing protein" evidence="1">
    <location>
        <begin position="31"/>
        <end position="117"/>
    </location>
</feature>
<protein>
    <recommendedName>
        <fullName evidence="4">Apple domain-containing protein</fullName>
    </recommendedName>
</protein>
<evidence type="ECO:0000313" key="2">
    <source>
        <dbReference type="EMBL" id="GBG76031.1"/>
    </source>
</evidence>
<name>A0A388L168_CHABU</name>
<proteinExistence type="predicted"/>
<comment type="caution">
    <text evidence="2">The sequence shown here is derived from an EMBL/GenBank/DDBJ whole genome shotgun (WGS) entry which is preliminary data.</text>
</comment>
<dbReference type="AlphaFoldDB" id="A0A388L168"/>
<evidence type="ECO:0000313" key="3">
    <source>
        <dbReference type="Proteomes" id="UP000265515"/>
    </source>
</evidence>
<evidence type="ECO:0000256" key="1">
    <source>
        <dbReference type="SAM" id="SignalP"/>
    </source>
</evidence>
<gene>
    <name evidence="2" type="ORF">CBR_g21271</name>
</gene>
<organism evidence="2 3">
    <name type="scientific">Chara braunii</name>
    <name type="common">Braun's stonewort</name>
    <dbReference type="NCBI Taxonomy" id="69332"/>
    <lineage>
        <taxon>Eukaryota</taxon>
        <taxon>Viridiplantae</taxon>
        <taxon>Streptophyta</taxon>
        <taxon>Charophyceae</taxon>
        <taxon>Charales</taxon>
        <taxon>Characeae</taxon>
        <taxon>Chara</taxon>
    </lineage>
</organism>
<dbReference type="Proteomes" id="UP000265515">
    <property type="component" value="Unassembled WGS sequence"/>
</dbReference>
<feature type="signal peptide" evidence="1">
    <location>
        <begin position="1"/>
        <end position="30"/>
    </location>
</feature>
<accession>A0A388L168</accession>
<keyword evidence="3" id="KW-1185">Reference proteome</keyword>
<dbReference type="Gramene" id="GBG76031">
    <property type="protein sequence ID" value="GBG76031"/>
    <property type="gene ID" value="CBR_g21271"/>
</dbReference>
<dbReference type="EMBL" id="BFEA01000236">
    <property type="protein sequence ID" value="GBG76031.1"/>
    <property type="molecule type" value="Genomic_DNA"/>
</dbReference>